<dbReference type="Proteomes" id="UP000702425">
    <property type="component" value="Unassembled WGS sequence"/>
</dbReference>
<evidence type="ECO:0000313" key="1">
    <source>
        <dbReference type="EMBL" id="NQE37548.1"/>
    </source>
</evidence>
<dbReference type="Gene3D" id="1.10.10.10">
    <property type="entry name" value="Winged helix-like DNA-binding domain superfamily/Winged helix DNA-binding domain"/>
    <property type="match status" value="1"/>
</dbReference>
<dbReference type="SUPFAM" id="SSF46689">
    <property type="entry name" value="Homeodomain-like"/>
    <property type="match status" value="1"/>
</dbReference>
<keyword evidence="2" id="KW-1185">Reference proteome</keyword>
<dbReference type="InterPro" id="IPR009057">
    <property type="entry name" value="Homeodomain-like_sf"/>
</dbReference>
<dbReference type="InterPro" id="IPR036388">
    <property type="entry name" value="WH-like_DNA-bd_sf"/>
</dbReference>
<protein>
    <recommendedName>
        <fullName evidence="3">DUF433 domain-containing protein</fullName>
    </recommendedName>
</protein>
<dbReference type="InterPro" id="IPR007367">
    <property type="entry name" value="DUF433"/>
</dbReference>
<evidence type="ECO:0008006" key="3">
    <source>
        <dbReference type="Google" id="ProtNLM"/>
    </source>
</evidence>
<sequence>MTSYALNLPVQLQQEAEKLATLQGISFDQFILWAVAEKVATLSQRKDDPAFPEITYVRGASGELVPVLRGTRLRVQTVVIAAQKWGFSPNQIATEYDLSEAEVNAVLAFYAAHYQEIDASIAAEQIIEAGNV</sequence>
<name>A0ABX2D5U7_9CYAN</name>
<reference evidence="1 2" key="1">
    <citation type="journal article" date="2020" name="Sci. Rep.">
        <title>A novel cyanobacterial geosmin producer, revising GeoA distribution and dispersion patterns in Bacteria.</title>
        <authorList>
            <person name="Churro C."/>
            <person name="Semedo-Aguiar A.P."/>
            <person name="Silva A.D."/>
            <person name="Pereira-Leal J.B."/>
            <person name="Leite R.B."/>
        </authorList>
    </citation>
    <scope>NUCLEOTIDE SEQUENCE [LARGE SCALE GENOMIC DNA]</scope>
    <source>
        <strain evidence="1 2">IPMA8</strain>
    </source>
</reference>
<gene>
    <name evidence="1" type="ORF">E5S67_05321</name>
</gene>
<dbReference type="Pfam" id="PF04255">
    <property type="entry name" value="DUF433"/>
    <property type="match status" value="1"/>
</dbReference>
<organism evidence="1 2">
    <name type="scientific">Microcoleus asticus IPMA8</name>
    <dbReference type="NCBI Taxonomy" id="2563858"/>
    <lineage>
        <taxon>Bacteria</taxon>
        <taxon>Bacillati</taxon>
        <taxon>Cyanobacteriota</taxon>
        <taxon>Cyanophyceae</taxon>
        <taxon>Oscillatoriophycideae</taxon>
        <taxon>Oscillatoriales</taxon>
        <taxon>Microcoleaceae</taxon>
        <taxon>Microcoleus</taxon>
        <taxon>Microcoleus asticus</taxon>
    </lineage>
</organism>
<dbReference type="RefSeq" id="WP_172191668.1">
    <property type="nucleotide sequence ID" value="NZ_CAWPPK010000042.1"/>
</dbReference>
<comment type="caution">
    <text evidence="1">The sequence shown here is derived from an EMBL/GenBank/DDBJ whole genome shotgun (WGS) entry which is preliminary data.</text>
</comment>
<evidence type="ECO:0000313" key="2">
    <source>
        <dbReference type="Proteomes" id="UP000702425"/>
    </source>
</evidence>
<proteinExistence type="predicted"/>
<dbReference type="EMBL" id="SRRZ01000136">
    <property type="protein sequence ID" value="NQE37548.1"/>
    <property type="molecule type" value="Genomic_DNA"/>
</dbReference>
<accession>A0ABX2D5U7</accession>